<dbReference type="PANTHER" id="PTHR48475:SF2">
    <property type="entry name" value="RIBONUCLEASE H"/>
    <property type="match status" value="1"/>
</dbReference>
<dbReference type="Proteomes" id="UP001454036">
    <property type="component" value="Unassembled WGS sequence"/>
</dbReference>
<dbReference type="InterPro" id="IPR041577">
    <property type="entry name" value="RT_RNaseH_2"/>
</dbReference>
<comment type="caution">
    <text evidence="2">The sequence shown here is derived from an EMBL/GenBank/DDBJ whole genome shotgun (WGS) entry which is preliminary data.</text>
</comment>
<reference evidence="2 3" key="1">
    <citation type="submission" date="2024-01" db="EMBL/GenBank/DDBJ databases">
        <title>The complete chloroplast genome sequence of Lithospermum erythrorhizon: insights into the phylogenetic relationship among Boraginaceae species and the maternal lineages of purple gromwells.</title>
        <authorList>
            <person name="Okada T."/>
            <person name="Watanabe K."/>
        </authorList>
    </citation>
    <scope>NUCLEOTIDE SEQUENCE [LARGE SCALE GENOMIC DNA]</scope>
</reference>
<name>A0AAV3QN15_LITER</name>
<evidence type="ECO:0000313" key="3">
    <source>
        <dbReference type="Proteomes" id="UP001454036"/>
    </source>
</evidence>
<dbReference type="PANTHER" id="PTHR48475">
    <property type="entry name" value="RIBONUCLEASE H"/>
    <property type="match status" value="1"/>
</dbReference>
<evidence type="ECO:0000259" key="1">
    <source>
        <dbReference type="Pfam" id="PF17919"/>
    </source>
</evidence>
<keyword evidence="3" id="KW-1185">Reference proteome</keyword>
<organism evidence="2 3">
    <name type="scientific">Lithospermum erythrorhizon</name>
    <name type="common">Purple gromwell</name>
    <name type="synonym">Lithospermum officinale var. erythrorhizon</name>
    <dbReference type="NCBI Taxonomy" id="34254"/>
    <lineage>
        <taxon>Eukaryota</taxon>
        <taxon>Viridiplantae</taxon>
        <taxon>Streptophyta</taxon>
        <taxon>Embryophyta</taxon>
        <taxon>Tracheophyta</taxon>
        <taxon>Spermatophyta</taxon>
        <taxon>Magnoliopsida</taxon>
        <taxon>eudicotyledons</taxon>
        <taxon>Gunneridae</taxon>
        <taxon>Pentapetalae</taxon>
        <taxon>asterids</taxon>
        <taxon>lamiids</taxon>
        <taxon>Boraginales</taxon>
        <taxon>Boraginaceae</taxon>
        <taxon>Boraginoideae</taxon>
        <taxon>Lithospermeae</taxon>
        <taxon>Lithospermum</taxon>
    </lineage>
</organism>
<gene>
    <name evidence="2" type="ORF">LIER_20847</name>
</gene>
<dbReference type="SUPFAM" id="SSF56672">
    <property type="entry name" value="DNA/RNA polymerases"/>
    <property type="match status" value="1"/>
</dbReference>
<evidence type="ECO:0000313" key="2">
    <source>
        <dbReference type="EMBL" id="GAA0165445.1"/>
    </source>
</evidence>
<proteinExistence type="predicted"/>
<accession>A0AAV3QN15</accession>
<dbReference type="EMBL" id="BAABME010005378">
    <property type="protein sequence ID" value="GAA0165445.1"/>
    <property type="molecule type" value="Genomic_DNA"/>
</dbReference>
<dbReference type="Pfam" id="PF17919">
    <property type="entry name" value="RT_RNaseH_2"/>
    <property type="match status" value="1"/>
</dbReference>
<dbReference type="AlphaFoldDB" id="A0AAV3QN15"/>
<dbReference type="InterPro" id="IPR043502">
    <property type="entry name" value="DNA/RNA_pol_sf"/>
</dbReference>
<feature type="domain" description="Reverse transcriptase/retrotransposon-derived protein RNase H-like" evidence="1">
    <location>
        <begin position="66"/>
        <end position="163"/>
    </location>
</feature>
<sequence length="170" mass="19506">MISQRGIEPNPKNIAAVKAMQSPRTQKEAQCPTGRIAALTRFISRTGDRSLPFFKVINKGREFERTPECEKSFQELKSYLKSPQLLVRYGAGDVLQLYLEISESALSSVLIREEAKVQRPIDYVSRVMRGAETRYPLMEKLVYFLIVAARKLKPYFDAHQVEIITDQPLR</sequence>
<protein>
    <recommendedName>
        <fullName evidence="1">Reverse transcriptase/retrotransposon-derived protein RNase H-like domain-containing protein</fullName>
    </recommendedName>
</protein>
<dbReference type="Gene3D" id="3.30.70.270">
    <property type="match status" value="1"/>
</dbReference>
<dbReference type="InterPro" id="IPR043128">
    <property type="entry name" value="Rev_trsase/Diguanyl_cyclase"/>
</dbReference>